<dbReference type="Proteomes" id="UP001162131">
    <property type="component" value="Unassembled WGS sequence"/>
</dbReference>
<keyword evidence="3" id="KW-1185">Reference proteome</keyword>
<dbReference type="AlphaFoldDB" id="A0AAU9IM79"/>
<proteinExistence type="predicted"/>
<reference evidence="2" key="1">
    <citation type="submission" date="2021-09" db="EMBL/GenBank/DDBJ databases">
        <authorList>
            <consortium name="AG Swart"/>
            <person name="Singh M."/>
            <person name="Singh A."/>
            <person name="Seah K."/>
            <person name="Emmerich C."/>
        </authorList>
    </citation>
    <scope>NUCLEOTIDE SEQUENCE</scope>
    <source>
        <strain evidence="2">ATCC30299</strain>
    </source>
</reference>
<feature type="region of interest" description="Disordered" evidence="1">
    <location>
        <begin position="271"/>
        <end position="293"/>
    </location>
</feature>
<feature type="region of interest" description="Disordered" evidence="1">
    <location>
        <begin position="190"/>
        <end position="217"/>
    </location>
</feature>
<feature type="compositionally biased region" description="Basic residues" evidence="1">
    <location>
        <begin position="198"/>
        <end position="210"/>
    </location>
</feature>
<organism evidence="2 3">
    <name type="scientific">Blepharisma stoltei</name>
    <dbReference type="NCBI Taxonomy" id="1481888"/>
    <lineage>
        <taxon>Eukaryota</taxon>
        <taxon>Sar</taxon>
        <taxon>Alveolata</taxon>
        <taxon>Ciliophora</taxon>
        <taxon>Postciliodesmatophora</taxon>
        <taxon>Heterotrichea</taxon>
        <taxon>Heterotrichida</taxon>
        <taxon>Blepharismidae</taxon>
        <taxon>Blepharisma</taxon>
    </lineage>
</organism>
<protein>
    <submittedName>
        <fullName evidence="2">Uncharacterized protein</fullName>
    </submittedName>
</protein>
<accession>A0AAU9IM79</accession>
<comment type="caution">
    <text evidence="2">The sequence shown here is derived from an EMBL/GenBank/DDBJ whole genome shotgun (WGS) entry which is preliminary data.</text>
</comment>
<name>A0AAU9IM79_9CILI</name>
<evidence type="ECO:0000313" key="3">
    <source>
        <dbReference type="Proteomes" id="UP001162131"/>
    </source>
</evidence>
<evidence type="ECO:0000313" key="2">
    <source>
        <dbReference type="EMBL" id="CAG9314871.1"/>
    </source>
</evidence>
<sequence length="344" mass="39719">MIIEINKCFDIYVNIWFISLHNQNVKFHQINVMNIPLEIANQAKIKSGCTLEELVNMKIPKVRFDPLYHHQRFPQFSLRSKPSNSLICESPVSIISEREHLKSSKQTPSNQKTQKRFYRFVKSDQKPKNSMFHNYDLADIQYQEFINDSASLEKLLSTRYSSYRASRLPSSSKAKEVIERISSMHFYVNNENKEKPPSRRAKTPSLKRRKDHENSINPNCDLKQYLKKHESLPIPNIVVESTAQKLSARVCETEGNTTLENSNGNLQINKQNKRSKSVQSKIGKKKPPQLSIGGLRTNQDFIMSSADSNSLLQSPLAPVYQAANSILSPNYQNLPYMLYEHLFR</sequence>
<evidence type="ECO:0000256" key="1">
    <source>
        <dbReference type="SAM" id="MobiDB-lite"/>
    </source>
</evidence>
<dbReference type="EMBL" id="CAJZBQ010000013">
    <property type="protein sequence ID" value="CAG9314871.1"/>
    <property type="molecule type" value="Genomic_DNA"/>
</dbReference>
<gene>
    <name evidence="2" type="ORF">BSTOLATCC_MIC12657</name>
</gene>
<feature type="compositionally biased region" description="Basic residues" evidence="1">
    <location>
        <begin position="271"/>
        <end position="287"/>
    </location>
</feature>